<evidence type="ECO:0000313" key="2">
    <source>
        <dbReference type="EMBL" id="KAF7948072.1"/>
    </source>
</evidence>
<keyword evidence="3" id="KW-1185">Reference proteome</keyword>
<evidence type="ECO:0000313" key="3">
    <source>
        <dbReference type="Proteomes" id="UP000710849"/>
    </source>
</evidence>
<feature type="compositionally biased region" description="Basic and acidic residues" evidence="1">
    <location>
        <begin position="17"/>
        <end position="28"/>
    </location>
</feature>
<proteinExistence type="predicted"/>
<dbReference type="EMBL" id="RCSW01000006">
    <property type="protein sequence ID" value="KAF7948072.1"/>
    <property type="molecule type" value="Genomic_DNA"/>
</dbReference>
<organism evidence="2 3">
    <name type="scientific">Botrytis byssoidea</name>
    <dbReference type="NCBI Taxonomy" id="139641"/>
    <lineage>
        <taxon>Eukaryota</taxon>
        <taxon>Fungi</taxon>
        <taxon>Dikarya</taxon>
        <taxon>Ascomycota</taxon>
        <taxon>Pezizomycotina</taxon>
        <taxon>Leotiomycetes</taxon>
        <taxon>Helotiales</taxon>
        <taxon>Sclerotiniaceae</taxon>
        <taxon>Botrytis</taxon>
    </lineage>
</organism>
<dbReference type="GeneID" id="62147072"/>
<comment type="caution">
    <text evidence="2">The sequence shown here is derived from an EMBL/GenBank/DDBJ whole genome shotgun (WGS) entry which is preliminary data.</text>
</comment>
<dbReference type="AlphaFoldDB" id="A0A9P5IRQ2"/>
<name>A0A9P5IRQ2_9HELO</name>
<protein>
    <submittedName>
        <fullName evidence="2">Uncharacterized protein</fullName>
    </submittedName>
</protein>
<gene>
    <name evidence="2" type="ORF">EAE97_003483</name>
</gene>
<dbReference type="RefSeq" id="XP_038734604.1">
    <property type="nucleotide sequence ID" value="XM_038873995.1"/>
</dbReference>
<feature type="region of interest" description="Disordered" evidence="1">
    <location>
        <begin position="1"/>
        <end position="28"/>
    </location>
</feature>
<evidence type="ECO:0000256" key="1">
    <source>
        <dbReference type="SAM" id="MobiDB-lite"/>
    </source>
</evidence>
<sequence length="59" mass="6409">MTVASNQAHVKALSKNHHNDWPKDDGKYEKCSGTKLSTNEKGVNFGITPKITIGVKGVK</sequence>
<accession>A0A9P5IRQ2</accession>
<reference evidence="2 3" key="1">
    <citation type="journal article" date="2020" name="Genome Biol. Evol.">
        <title>Comparative genomics of Sclerotiniaceae.</title>
        <authorList>
            <person name="Valero Jimenez C.A."/>
            <person name="Steentjes M."/>
            <person name="Scholten O.E."/>
            <person name="Van Kan J.A.L."/>
        </authorList>
    </citation>
    <scope>NUCLEOTIDE SEQUENCE [LARGE SCALE GENOMIC DNA]</scope>
    <source>
        <strain evidence="2 3">MUCL 94</strain>
    </source>
</reference>
<dbReference type="Proteomes" id="UP000710849">
    <property type="component" value="Unassembled WGS sequence"/>
</dbReference>